<keyword evidence="1" id="KW-0547">Nucleotide-binding</keyword>
<keyword evidence="10" id="KW-1185">Reference proteome</keyword>
<dbReference type="OrthoDB" id="9808822at2"/>
<keyword evidence="3" id="KW-0143">Chaperone</keyword>
<proteinExistence type="inferred from homology"/>
<feature type="region of interest" description="Disordered" evidence="7">
    <location>
        <begin position="227"/>
        <end position="279"/>
    </location>
</feature>
<evidence type="ECO:0000256" key="2">
    <source>
        <dbReference type="ARBA" id="ARBA00022801"/>
    </source>
</evidence>
<dbReference type="InterPro" id="IPR027417">
    <property type="entry name" value="P-loop_NTPase"/>
</dbReference>
<feature type="compositionally biased region" description="Basic residues" evidence="7">
    <location>
        <begin position="257"/>
        <end position="269"/>
    </location>
</feature>
<evidence type="ECO:0000313" key="10">
    <source>
        <dbReference type="Proteomes" id="UP000321567"/>
    </source>
</evidence>
<dbReference type="GO" id="GO:0016787">
    <property type="term" value="F:hydrolase activity"/>
    <property type="evidence" value="ECO:0007669"/>
    <property type="project" value="UniProtKB-KW"/>
</dbReference>
<dbReference type="SUPFAM" id="SSF90002">
    <property type="entry name" value="Hypothetical protein YjiA, C-terminal domain"/>
    <property type="match status" value="1"/>
</dbReference>
<protein>
    <submittedName>
        <fullName evidence="9">ATP-binding protein</fullName>
    </submittedName>
</protein>
<keyword evidence="9" id="KW-0067">ATP-binding</keyword>
<dbReference type="InterPro" id="IPR003495">
    <property type="entry name" value="CobW/HypB/UreG_nucleotide-bd"/>
</dbReference>
<dbReference type="InterPro" id="IPR011629">
    <property type="entry name" value="CobW-like_C"/>
</dbReference>
<reference evidence="9 10" key="1">
    <citation type="submission" date="2019-07" db="EMBL/GenBank/DDBJ databases">
        <title>Whole genome shotgun sequence of Rhodospirillum oryzae NBRC 107573.</title>
        <authorList>
            <person name="Hosoyama A."/>
            <person name="Uohara A."/>
            <person name="Ohji S."/>
            <person name="Ichikawa N."/>
        </authorList>
    </citation>
    <scope>NUCLEOTIDE SEQUENCE [LARGE SCALE GENOMIC DNA]</scope>
    <source>
        <strain evidence="9 10">NBRC 107573</strain>
    </source>
</reference>
<dbReference type="GO" id="GO:0005737">
    <property type="term" value="C:cytoplasm"/>
    <property type="evidence" value="ECO:0007669"/>
    <property type="project" value="TreeGrafter"/>
</dbReference>
<dbReference type="GO" id="GO:0005524">
    <property type="term" value="F:ATP binding"/>
    <property type="evidence" value="ECO:0007669"/>
    <property type="project" value="UniProtKB-KW"/>
</dbReference>
<name>A0A512H4F7_9PROT</name>
<feature type="compositionally biased region" description="Basic and acidic residues" evidence="7">
    <location>
        <begin position="227"/>
        <end position="238"/>
    </location>
</feature>
<dbReference type="Gene3D" id="3.30.1220.10">
    <property type="entry name" value="CobW-like, C-terminal domain"/>
    <property type="match status" value="1"/>
</dbReference>
<dbReference type="EMBL" id="BJZO01000006">
    <property type="protein sequence ID" value="GEO80260.1"/>
    <property type="molecule type" value="Genomic_DNA"/>
</dbReference>
<dbReference type="SUPFAM" id="SSF52540">
    <property type="entry name" value="P-loop containing nucleoside triphosphate hydrolases"/>
    <property type="match status" value="1"/>
</dbReference>
<dbReference type="InterPro" id="IPR036627">
    <property type="entry name" value="CobW-likC_sf"/>
</dbReference>
<dbReference type="InterPro" id="IPR051316">
    <property type="entry name" value="Zinc-reg_GTPase_activator"/>
</dbReference>
<dbReference type="Pfam" id="PF07683">
    <property type="entry name" value="CobW_C"/>
    <property type="match status" value="1"/>
</dbReference>
<feature type="compositionally biased region" description="Basic residues" evidence="7">
    <location>
        <begin position="239"/>
        <end position="248"/>
    </location>
</feature>
<evidence type="ECO:0000256" key="7">
    <source>
        <dbReference type="SAM" id="MobiDB-lite"/>
    </source>
</evidence>
<feature type="compositionally biased region" description="Basic and acidic residues" evidence="7">
    <location>
        <begin position="270"/>
        <end position="279"/>
    </location>
</feature>
<accession>A0A512H4F7</accession>
<evidence type="ECO:0000256" key="5">
    <source>
        <dbReference type="ARBA" id="ARBA00045658"/>
    </source>
</evidence>
<keyword evidence="2" id="KW-0378">Hydrolase</keyword>
<gene>
    <name evidence="9" type="ORF">ROR02_03910</name>
</gene>
<dbReference type="PANTHER" id="PTHR13748:SF62">
    <property type="entry name" value="COBW DOMAIN-CONTAINING PROTEIN"/>
    <property type="match status" value="1"/>
</dbReference>
<dbReference type="SMART" id="SM00833">
    <property type="entry name" value="CobW_C"/>
    <property type="match status" value="1"/>
</dbReference>
<dbReference type="AlphaFoldDB" id="A0A512H4F7"/>
<comment type="similarity">
    <text evidence="4">Belongs to the SIMIBI class G3E GTPase family. ZNG1 subfamily.</text>
</comment>
<feature type="domain" description="CobW C-terminal" evidence="8">
    <location>
        <begin position="286"/>
        <end position="381"/>
    </location>
</feature>
<dbReference type="Proteomes" id="UP000321567">
    <property type="component" value="Unassembled WGS sequence"/>
</dbReference>
<dbReference type="CDD" id="cd03112">
    <property type="entry name" value="CobW-like"/>
    <property type="match status" value="1"/>
</dbReference>
<comment type="function">
    <text evidence="5">Zinc chaperone that directly transfers zinc cofactor to target proteins, thereby activating them. Zinc is transferred from the CXCC motif in the GTPase domain to the zinc binding site in target proteins in a process requiring GTP hydrolysis.</text>
</comment>
<comment type="caution">
    <text evidence="9">The sequence shown here is derived from an EMBL/GenBank/DDBJ whole genome shotgun (WGS) entry which is preliminary data.</text>
</comment>
<comment type="catalytic activity">
    <reaction evidence="6">
        <text>GTP + H2O = GDP + phosphate + H(+)</text>
        <dbReference type="Rhea" id="RHEA:19669"/>
        <dbReference type="ChEBI" id="CHEBI:15377"/>
        <dbReference type="ChEBI" id="CHEBI:15378"/>
        <dbReference type="ChEBI" id="CHEBI:37565"/>
        <dbReference type="ChEBI" id="CHEBI:43474"/>
        <dbReference type="ChEBI" id="CHEBI:58189"/>
    </reaction>
    <physiologicalReaction direction="left-to-right" evidence="6">
        <dbReference type="Rhea" id="RHEA:19670"/>
    </physiologicalReaction>
</comment>
<evidence type="ECO:0000256" key="3">
    <source>
        <dbReference type="ARBA" id="ARBA00023186"/>
    </source>
</evidence>
<evidence type="ECO:0000256" key="6">
    <source>
        <dbReference type="ARBA" id="ARBA00049117"/>
    </source>
</evidence>
<evidence type="ECO:0000313" key="9">
    <source>
        <dbReference type="EMBL" id="GEO80260.1"/>
    </source>
</evidence>
<sequence length="389" mass="41788">MSLIPVTVLTGFLGAGKSTALNALLHHPGLADTAVIVNELGDVGLDHLLVETSSEDVVVLNAGCLCCTLRGDLVRALGDLYARMVRDQIPEFRRVVIETTGLADPAPLLHTLMTDPLISARYRLDGVVTVIDAVHAMGQLDRHPEAVKQAAVADRLVLTKTDLSPDPQALDALKTRLRALNPAAPQLVATHGVLDPALVLDCGLFSVTGKAPDVARWLNAEAYADTSHAHDHGHDGHGHGHGHGHNHGHGHDPDHGHPHHGHGHGHHHHGDGDGGDHALSRHDDHIRAYALSFDAPLAWDAVVMALDMLIASRGDDLLRFKGILDVAGRDQPIAVHGVQHIFHPPTPLPAWPVGQPRRSHLVFITRGIERETVESLLDAVLTEDDDVLR</sequence>
<evidence type="ECO:0000259" key="8">
    <source>
        <dbReference type="SMART" id="SM00833"/>
    </source>
</evidence>
<dbReference type="RefSeq" id="WP_147162325.1">
    <property type="nucleotide sequence ID" value="NZ_BJZO01000006.1"/>
</dbReference>
<dbReference type="Pfam" id="PF02492">
    <property type="entry name" value="cobW"/>
    <property type="match status" value="1"/>
</dbReference>
<dbReference type="PANTHER" id="PTHR13748">
    <property type="entry name" value="COBW-RELATED"/>
    <property type="match status" value="1"/>
</dbReference>
<evidence type="ECO:0000256" key="1">
    <source>
        <dbReference type="ARBA" id="ARBA00022741"/>
    </source>
</evidence>
<organism evidence="9 10">
    <name type="scientific">Pararhodospirillum oryzae</name>
    <dbReference type="NCBI Taxonomy" id="478448"/>
    <lineage>
        <taxon>Bacteria</taxon>
        <taxon>Pseudomonadati</taxon>
        <taxon>Pseudomonadota</taxon>
        <taxon>Alphaproteobacteria</taxon>
        <taxon>Rhodospirillales</taxon>
        <taxon>Rhodospirillaceae</taxon>
        <taxon>Pararhodospirillum</taxon>
    </lineage>
</organism>
<evidence type="ECO:0000256" key="4">
    <source>
        <dbReference type="ARBA" id="ARBA00034320"/>
    </source>
</evidence>
<dbReference type="Gene3D" id="3.40.50.300">
    <property type="entry name" value="P-loop containing nucleotide triphosphate hydrolases"/>
    <property type="match status" value="1"/>
</dbReference>